<sequence length="493" mass="53988">MNRTLQLFALAFIMLGALPGEAQTVREKMLTRAAELDLKTPYKAPPGDALSHHTSGYAKIMCSAVFITGLKPDFAAENVGYFTSPYEERAKVGKPVIDFTKKSVSITIPNGVTRTAIYTGDQGCVTLPEGKNALAYKPMNVPRNLPSANATPWPMGDILPTSAMPAEVDMAKVKQAIEAAFETADAQTAAFVVTYKGRIIAERYGDGITKDTPLESWSMGKSLSATLMGILVNKGVYTLDQPAPIPQWQGKGDPRAKIRIMDIMHMSSGLYCRAPQDPDYDPAVGYPDHLYLYTDAGNSFDYAANLPQQWLPNTVGRYRNCDPVLTNYLNRLGIEKMGEVYHTFPQRQLFDKIGVRTMVMEADPSGNFLTQGYEFASGRDWARLGNLYLQDGVWNGERILAPGFTKFVSTLAEPWIADGRPIYGGLFWINGDGARPIPKESYMMLGAGGQSVAMIPSHDLVVVRLGHYKGARAGGKALDKAYALLMEAVAEKK</sequence>
<accession>A0A2K8YTZ2</accession>
<dbReference type="GO" id="GO:0016787">
    <property type="term" value="F:hydrolase activity"/>
    <property type="evidence" value="ECO:0007669"/>
    <property type="project" value="UniProtKB-KW"/>
</dbReference>
<dbReference type="InterPro" id="IPR001466">
    <property type="entry name" value="Beta-lactam-related"/>
</dbReference>
<keyword evidence="3" id="KW-0378">Hydrolase</keyword>
<evidence type="ECO:0000256" key="1">
    <source>
        <dbReference type="SAM" id="SignalP"/>
    </source>
</evidence>
<dbReference type="PANTHER" id="PTHR43283:SF7">
    <property type="entry name" value="BETA-LACTAMASE-RELATED DOMAIN-CONTAINING PROTEIN"/>
    <property type="match status" value="1"/>
</dbReference>
<feature type="domain" description="Beta-lactamase-related" evidence="2">
    <location>
        <begin position="175"/>
        <end position="470"/>
    </location>
</feature>
<evidence type="ECO:0000259" key="2">
    <source>
        <dbReference type="Pfam" id="PF00144"/>
    </source>
</evidence>
<feature type="signal peptide" evidence="1">
    <location>
        <begin position="1"/>
        <end position="22"/>
    </location>
</feature>
<dbReference type="Gene3D" id="3.40.710.10">
    <property type="entry name" value="DD-peptidase/beta-lactamase superfamily"/>
    <property type="match status" value="1"/>
</dbReference>
<dbReference type="InterPro" id="IPR050789">
    <property type="entry name" value="Diverse_Enzym_Activities"/>
</dbReference>
<dbReference type="EMBL" id="CP025096">
    <property type="protein sequence ID" value="AUD01049.1"/>
    <property type="molecule type" value="Genomic_DNA"/>
</dbReference>
<dbReference type="PANTHER" id="PTHR43283">
    <property type="entry name" value="BETA-LACTAMASE-RELATED"/>
    <property type="match status" value="1"/>
</dbReference>
<dbReference type="KEGG" id="spir:CWM47_03940"/>
<dbReference type="RefSeq" id="WP_100986472.1">
    <property type="nucleotide sequence ID" value="NZ_CP025096.1"/>
</dbReference>
<evidence type="ECO:0000313" key="4">
    <source>
        <dbReference type="Proteomes" id="UP000232883"/>
    </source>
</evidence>
<dbReference type="SUPFAM" id="SSF56601">
    <property type="entry name" value="beta-lactamase/transpeptidase-like"/>
    <property type="match status" value="1"/>
</dbReference>
<proteinExistence type="predicted"/>
<gene>
    <name evidence="3" type="ORF">CWM47_03940</name>
</gene>
<feature type="chain" id="PRO_5014810796" evidence="1">
    <location>
        <begin position="23"/>
        <end position="493"/>
    </location>
</feature>
<dbReference type="InterPro" id="IPR012338">
    <property type="entry name" value="Beta-lactam/transpept-like"/>
</dbReference>
<reference evidence="3 4" key="1">
    <citation type="submission" date="2017-11" db="EMBL/GenBank/DDBJ databases">
        <title>Taxonomic description and genome sequences of Spirosoma HA7 sp. nov., isolated from pollen microhabitat of Corylus avellana.</title>
        <authorList>
            <person name="Ambika Manirajan B."/>
            <person name="Suarez C."/>
            <person name="Ratering S."/>
            <person name="Geissler-Plaum R."/>
            <person name="Cardinale M."/>
            <person name="Sylvia S."/>
        </authorList>
    </citation>
    <scope>NUCLEOTIDE SEQUENCE [LARGE SCALE GENOMIC DNA]</scope>
    <source>
        <strain evidence="3 4">HA7</strain>
    </source>
</reference>
<keyword evidence="4" id="KW-1185">Reference proteome</keyword>
<dbReference type="Pfam" id="PF00144">
    <property type="entry name" value="Beta-lactamase"/>
    <property type="match status" value="1"/>
</dbReference>
<dbReference type="OrthoDB" id="9773047at2"/>
<evidence type="ECO:0000313" key="3">
    <source>
        <dbReference type="EMBL" id="AUD01049.1"/>
    </source>
</evidence>
<protein>
    <submittedName>
        <fullName evidence="3">Serine hydrolase</fullName>
    </submittedName>
</protein>
<keyword evidence="1" id="KW-0732">Signal</keyword>
<organism evidence="3 4">
    <name type="scientific">Spirosoma pollinicola</name>
    <dbReference type="NCBI Taxonomy" id="2057025"/>
    <lineage>
        <taxon>Bacteria</taxon>
        <taxon>Pseudomonadati</taxon>
        <taxon>Bacteroidota</taxon>
        <taxon>Cytophagia</taxon>
        <taxon>Cytophagales</taxon>
        <taxon>Cytophagaceae</taxon>
        <taxon>Spirosoma</taxon>
    </lineage>
</organism>
<name>A0A2K8YTZ2_9BACT</name>
<dbReference type="AlphaFoldDB" id="A0A2K8YTZ2"/>
<dbReference type="Proteomes" id="UP000232883">
    <property type="component" value="Chromosome"/>
</dbReference>